<dbReference type="InterPro" id="IPR013815">
    <property type="entry name" value="ATP_grasp_subdomain_1"/>
</dbReference>
<dbReference type="SUPFAM" id="SSF56059">
    <property type="entry name" value="Glutathione synthetase ATP-binding domain-like"/>
    <property type="match status" value="1"/>
</dbReference>
<accession>A0ABY4WCX4</accession>
<keyword evidence="7" id="KW-1185">Reference proteome</keyword>
<dbReference type="RefSeq" id="WP_251871716.1">
    <property type="nucleotide sequence ID" value="NZ_CP098755.1"/>
</dbReference>
<proteinExistence type="predicted"/>
<dbReference type="PANTHER" id="PTHR43585">
    <property type="entry name" value="FUMIPYRROLE BIOSYNTHESIS PROTEIN C"/>
    <property type="match status" value="1"/>
</dbReference>
<protein>
    <submittedName>
        <fullName evidence="6">ATP-grasp domain-containing protein</fullName>
    </submittedName>
</protein>
<evidence type="ECO:0000313" key="6">
    <source>
        <dbReference type="EMBL" id="USG64604.1"/>
    </source>
</evidence>
<name>A0ABY4WCX4_9BACL</name>
<feature type="domain" description="ATP-grasp" evidence="5">
    <location>
        <begin position="134"/>
        <end position="320"/>
    </location>
</feature>
<organism evidence="6 7">
    <name type="scientific">Brevibacillus ruminantium</name>
    <dbReference type="NCBI Taxonomy" id="2950604"/>
    <lineage>
        <taxon>Bacteria</taxon>
        <taxon>Bacillati</taxon>
        <taxon>Bacillota</taxon>
        <taxon>Bacilli</taxon>
        <taxon>Bacillales</taxon>
        <taxon>Paenibacillaceae</taxon>
        <taxon>Brevibacillus</taxon>
    </lineage>
</organism>
<evidence type="ECO:0000256" key="1">
    <source>
        <dbReference type="ARBA" id="ARBA00022598"/>
    </source>
</evidence>
<gene>
    <name evidence="6" type="ORF">NDK47_21040</name>
</gene>
<dbReference type="Proteomes" id="UP001056500">
    <property type="component" value="Chromosome"/>
</dbReference>
<dbReference type="InterPro" id="IPR005479">
    <property type="entry name" value="CPAse_ATP-bd"/>
</dbReference>
<evidence type="ECO:0000256" key="2">
    <source>
        <dbReference type="ARBA" id="ARBA00022741"/>
    </source>
</evidence>
<dbReference type="PANTHER" id="PTHR43585:SF2">
    <property type="entry name" value="ATP-GRASP ENZYME FSQD"/>
    <property type="match status" value="1"/>
</dbReference>
<dbReference type="InterPro" id="IPR052032">
    <property type="entry name" value="ATP-dep_AA_Ligase"/>
</dbReference>
<dbReference type="EMBL" id="CP098755">
    <property type="protein sequence ID" value="USG64604.1"/>
    <property type="molecule type" value="Genomic_DNA"/>
</dbReference>
<dbReference type="Gene3D" id="3.30.470.20">
    <property type="entry name" value="ATP-grasp fold, B domain"/>
    <property type="match status" value="1"/>
</dbReference>
<dbReference type="PROSITE" id="PS50975">
    <property type="entry name" value="ATP_GRASP"/>
    <property type="match status" value="1"/>
</dbReference>
<dbReference type="Pfam" id="PF02655">
    <property type="entry name" value="ATP-grasp_3"/>
    <property type="match status" value="1"/>
</dbReference>
<keyword evidence="2 4" id="KW-0547">Nucleotide-binding</keyword>
<evidence type="ECO:0000259" key="5">
    <source>
        <dbReference type="PROSITE" id="PS50975"/>
    </source>
</evidence>
<sequence length="425" mass="48977">MRQKKKVLLLRGLDISVVNPHLTHINQYAKENADDIELSLAYTEGLPEENPEVLDAEKYFNGNVYYFPTDVSHMELAQFVIENGFDVVVSISMPDKNNVRDSRLKEHLEKNHGIKVVAHSLEVCELMCDKYRTELHLKKHHFHPIPSHFVYNLEEAREVAQAIGYPIIIKPSELCLSEGVEYIQSDEQLHDYFEKFGFPKMMQKFLQGTQISVEVIGQKGNYIDMVPISKEETGFSEHCPLEKFRVGPIKNTIGSNEELGRISREIAESLNMEGAIEIEYIIADGQIYVLEINPRTSGCVNLSIASTELNTYTLLIDMGLDRFDLHQVEKKKNYVCEFPVKKELSYEDLTYLLKLPGVIHFERNKAEWFEHEENFNLTNFGRFYITGKTPADIRGILDDFRRVTGDLGFEEKIDVYLAKDEEVLV</sequence>
<keyword evidence="1" id="KW-0436">Ligase</keyword>
<dbReference type="InterPro" id="IPR003806">
    <property type="entry name" value="ATP-grasp_PylC-type"/>
</dbReference>
<dbReference type="Gene3D" id="3.30.1490.20">
    <property type="entry name" value="ATP-grasp fold, A domain"/>
    <property type="match status" value="1"/>
</dbReference>
<evidence type="ECO:0000313" key="7">
    <source>
        <dbReference type="Proteomes" id="UP001056500"/>
    </source>
</evidence>
<keyword evidence="3 4" id="KW-0067">ATP-binding</keyword>
<dbReference type="InterPro" id="IPR011761">
    <property type="entry name" value="ATP-grasp"/>
</dbReference>
<dbReference type="PROSITE" id="PS00867">
    <property type="entry name" value="CPSASE_2"/>
    <property type="match status" value="1"/>
</dbReference>
<reference evidence="6" key="1">
    <citation type="submission" date="2022-06" db="EMBL/GenBank/DDBJ databases">
        <title>Genome sequencing of Brevibacillus sp. BB3-R1.</title>
        <authorList>
            <person name="Heo J."/>
            <person name="Lee D."/>
            <person name="Won M."/>
            <person name="Han B.-H."/>
            <person name="Hong S.-B."/>
            <person name="Kwon S.-W."/>
        </authorList>
    </citation>
    <scope>NUCLEOTIDE SEQUENCE</scope>
    <source>
        <strain evidence="6">BB3-R1</strain>
    </source>
</reference>
<evidence type="ECO:0000256" key="4">
    <source>
        <dbReference type="PROSITE-ProRule" id="PRU00409"/>
    </source>
</evidence>
<evidence type="ECO:0000256" key="3">
    <source>
        <dbReference type="ARBA" id="ARBA00022840"/>
    </source>
</evidence>